<keyword evidence="1" id="KW-0175">Coiled coil</keyword>
<reference evidence="2" key="1">
    <citation type="submission" date="2019-04" db="EMBL/GenBank/DDBJ databases">
        <title>Genome assembly of Zosterops borbonicus 15179.</title>
        <authorList>
            <person name="Leroy T."/>
            <person name="Anselmetti Y."/>
            <person name="Tilak M.-K."/>
            <person name="Nabholz B."/>
        </authorList>
    </citation>
    <scope>NUCLEOTIDE SEQUENCE</scope>
    <source>
        <strain evidence="2">HGM_15179</strain>
        <tissue evidence="2">Muscle</tissue>
    </source>
</reference>
<dbReference type="AlphaFoldDB" id="A0A8K1G2F8"/>
<organism evidence="2 3">
    <name type="scientific">Zosterops borbonicus</name>
    <dbReference type="NCBI Taxonomy" id="364589"/>
    <lineage>
        <taxon>Eukaryota</taxon>
        <taxon>Metazoa</taxon>
        <taxon>Chordata</taxon>
        <taxon>Craniata</taxon>
        <taxon>Vertebrata</taxon>
        <taxon>Euteleostomi</taxon>
        <taxon>Archelosauria</taxon>
        <taxon>Archosauria</taxon>
        <taxon>Dinosauria</taxon>
        <taxon>Saurischia</taxon>
        <taxon>Theropoda</taxon>
        <taxon>Coelurosauria</taxon>
        <taxon>Aves</taxon>
        <taxon>Neognathae</taxon>
        <taxon>Neoaves</taxon>
        <taxon>Telluraves</taxon>
        <taxon>Australaves</taxon>
        <taxon>Passeriformes</taxon>
        <taxon>Sylvioidea</taxon>
        <taxon>Zosteropidae</taxon>
        <taxon>Zosterops</taxon>
    </lineage>
</organism>
<accession>A0A8K1G2F8</accession>
<keyword evidence="3" id="KW-1185">Reference proteome</keyword>
<sequence length="335" mass="37420">MTKVNKAKLGAASRRAAWPQQLRKTPVLTLARAPSLGVEETKTPEEAMGEPPQAVVMKNFGEPDETCEEKIQSHLQSLRKVLAEFLDWKVSEEKRHQDYLEMSEAERRRIRAEFERLRRLLAEQERTVLGRLAELDDTFAATHAEKSLRVAEGVAQLHRLIGQLEARCMPQDVGSILSRSINSFYLQKQFEASLKTLQEEDERCVGLTKTAQETIQEMLDAQTTSSSDKVKFWSKKARLDLLDCLGPSPSGWHEASSHGLSGISNAKLSSPLNIPTPCSQGEMSPTFSSTFISLGPLILPLFTMASQHAVLMLRCMVPAVIIARIKVQGYWTSTT</sequence>
<dbReference type="OrthoDB" id="9219479at2759"/>
<evidence type="ECO:0000313" key="3">
    <source>
        <dbReference type="Proteomes" id="UP000796761"/>
    </source>
</evidence>
<comment type="caution">
    <text evidence="2">The sequence shown here is derived from an EMBL/GenBank/DDBJ whole genome shotgun (WGS) entry which is preliminary data.</text>
</comment>
<gene>
    <name evidence="2" type="ORF">HGM15179_016513</name>
</gene>
<evidence type="ECO:0000256" key="1">
    <source>
        <dbReference type="SAM" id="Coils"/>
    </source>
</evidence>
<feature type="coiled-coil region" evidence="1">
    <location>
        <begin position="100"/>
        <end position="127"/>
    </location>
</feature>
<evidence type="ECO:0000313" key="2">
    <source>
        <dbReference type="EMBL" id="TRZ10589.1"/>
    </source>
</evidence>
<dbReference type="Proteomes" id="UP000796761">
    <property type="component" value="Unassembled WGS sequence"/>
</dbReference>
<protein>
    <submittedName>
        <fullName evidence="2">Uncharacterized protein</fullName>
    </submittedName>
</protein>
<name>A0A8K1G2F8_9PASS</name>
<dbReference type="PANTHER" id="PTHR24103">
    <property type="entry name" value="E3 UBIQUITIN-PROTEIN LIGASE TRIM"/>
    <property type="match status" value="1"/>
</dbReference>
<proteinExistence type="predicted"/>
<dbReference type="InterPro" id="IPR050143">
    <property type="entry name" value="TRIM/RBCC"/>
</dbReference>
<dbReference type="EMBL" id="SWJQ01000836">
    <property type="protein sequence ID" value="TRZ10589.1"/>
    <property type="molecule type" value="Genomic_DNA"/>
</dbReference>